<comment type="caution">
    <text evidence="1">The sequence shown here is derived from an EMBL/GenBank/DDBJ whole genome shotgun (WGS) entry which is preliminary data.</text>
</comment>
<proteinExistence type="predicted"/>
<evidence type="ECO:0000313" key="1">
    <source>
        <dbReference type="EMBL" id="RDX82550.1"/>
    </source>
</evidence>
<sequence length="149" mass="15977">MVNEIDAIDNLRLENQLTQLTSLIRKLTVGQHQPSIVAKVCGICTSTEHPINMCPTLQETKSNHLESIGAIAISVGAESRAICNSTIWSYPRCTSRSSWLSTAESAISSTTFPTIAAIESASSRQLAIFGGLDEVASSKQSGVPAKYEH</sequence>
<name>A0A371FWH5_MUCPR</name>
<dbReference type="AlphaFoldDB" id="A0A371FWH5"/>
<protein>
    <submittedName>
        <fullName evidence="1">Uncharacterized protein</fullName>
    </submittedName>
</protein>
<dbReference type="Proteomes" id="UP000257109">
    <property type="component" value="Unassembled WGS sequence"/>
</dbReference>
<dbReference type="EMBL" id="QJKJ01007610">
    <property type="protein sequence ID" value="RDX82550.1"/>
    <property type="molecule type" value="Genomic_DNA"/>
</dbReference>
<keyword evidence="2" id="KW-1185">Reference proteome</keyword>
<gene>
    <name evidence="1" type="ORF">CR513_36638</name>
</gene>
<organism evidence="1 2">
    <name type="scientific">Mucuna pruriens</name>
    <name type="common">Velvet bean</name>
    <name type="synonym">Dolichos pruriens</name>
    <dbReference type="NCBI Taxonomy" id="157652"/>
    <lineage>
        <taxon>Eukaryota</taxon>
        <taxon>Viridiplantae</taxon>
        <taxon>Streptophyta</taxon>
        <taxon>Embryophyta</taxon>
        <taxon>Tracheophyta</taxon>
        <taxon>Spermatophyta</taxon>
        <taxon>Magnoliopsida</taxon>
        <taxon>eudicotyledons</taxon>
        <taxon>Gunneridae</taxon>
        <taxon>Pentapetalae</taxon>
        <taxon>rosids</taxon>
        <taxon>fabids</taxon>
        <taxon>Fabales</taxon>
        <taxon>Fabaceae</taxon>
        <taxon>Papilionoideae</taxon>
        <taxon>50 kb inversion clade</taxon>
        <taxon>NPAAA clade</taxon>
        <taxon>indigoferoid/millettioid clade</taxon>
        <taxon>Phaseoleae</taxon>
        <taxon>Mucuna</taxon>
    </lineage>
</organism>
<feature type="non-terminal residue" evidence="1">
    <location>
        <position position="1"/>
    </location>
</feature>
<evidence type="ECO:0000313" key="2">
    <source>
        <dbReference type="Proteomes" id="UP000257109"/>
    </source>
</evidence>
<accession>A0A371FWH5</accession>
<reference evidence="1" key="1">
    <citation type="submission" date="2018-05" db="EMBL/GenBank/DDBJ databases">
        <title>Draft genome of Mucuna pruriens seed.</title>
        <authorList>
            <person name="Nnadi N.E."/>
            <person name="Vos R."/>
            <person name="Hasami M.H."/>
            <person name="Devisetty U.K."/>
            <person name="Aguiy J.C."/>
        </authorList>
    </citation>
    <scope>NUCLEOTIDE SEQUENCE [LARGE SCALE GENOMIC DNA]</scope>
    <source>
        <strain evidence="1">JCA_2017</strain>
    </source>
</reference>
<dbReference type="OrthoDB" id="1458512at2759"/>